<evidence type="ECO:0000256" key="3">
    <source>
        <dbReference type="ARBA" id="ARBA00022676"/>
    </source>
</evidence>
<reference evidence="8 9" key="1">
    <citation type="submission" date="2019-12" db="EMBL/GenBank/DDBJ databases">
        <title>Genomic-based taxomic classification of the family Erythrobacteraceae.</title>
        <authorList>
            <person name="Xu L."/>
        </authorList>
    </citation>
    <scope>NUCLEOTIDE SEQUENCE [LARGE SCALE GENOMIC DNA]</scope>
    <source>
        <strain evidence="8 9">JCM 16677</strain>
    </source>
</reference>
<feature type="domain" description="Glycosyltransferase 2-like" evidence="6">
    <location>
        <begin position="20"/>
        <end position="132"/>
    </location>
</feature>
<dbReference type="PANTHER" id="PTHR43646">
    <property type="entry name" value="GLYCOSYLTRANSFERASE"/>
    <property type="match status" value="1"/>
</dbReference>
<dbReference type="InterPro" id="IPR001173">
    <property type="entry name" value="Glyco_trans_2-like"/>
</dbReference>
<evidence type="ECO:0000313" key="8">
    <source>
        <dbReference type="EMBL" id="MXP34147.1"/>
    </source>
</evidence>
<accession>A0A845AXZ5</accession>
<keyword evidence="9" id="KW-1185">Reference proteome</keyword>
<dbReference type="OrthoDB" id="7248516at2"/>
<sequence>MTSAAQTPGAFTAEDGTIAVIVLAHNEEDRIATCLASLPRGTEGIAIHVVVNGSSDSTAQIARNQAGVTVHEYVEGGKARSWNRIMLDTPGVDADAYVFVDGDAQLLPGSVVALARTLRETGANGAAGLPVNGRKAATYRREILEGDGLFGDLYALSGSFVARLRASGIRMPEDLIGDDSLIGALAKTDLGPDANWRDERVAPCAGAEFLCEPIRLRPSDLKAQAGRLRNYSLRHFQNRIITSLMQGDGPTALPRQMASLYPEYLPRFRPRLDPLAWWFDRQALRTMHQRMDRASAA</sequence>
<dbReference type="EMBL" id="WTYE01000001">
    <property type="protein sequence ID" value="MXP31387.1"/>
    <property type="molecule type" value="Genomic_DNA"/>
</dbReference>
<dbReference type="SUPFAM" id="SSF53448">
    <property type="entry name" value="Nucleotide-diphospho-sugar transferases"/>
    <property type="match status" value="1"/>
</dbReference>
<keyword evidence="2" id="KW-1003">Cell membrane</keyword>
<evidence type="ECO:0000256" key="1">
    <source>
        <dbReference type="ARBA" id="ARBA00004236"/>
    </source>
</evidence>
<proteinExistence type="predicted"/>
<dbReference type="InterPro" id="IPR029044">
    <property type="entry name" value="Nucleotide-diphossugar_trans"/>
</dbReference>
<evidence type="ECO:0000256" key="4">
    <source>
        <dbReference type="ARBA" id="ARBA00022679"/>
    </source>
</evidence>
<dbReference type="GO" id="GO:0005886">
    <property type="term" value="C:plasma membrane"/>
    <property type="evidence" value="ECO:0007669"/>
    <property type="project" value="UniProtKB-SubCell"/>
</dbReference>
<keyword evidence="4 8" id="KW-0808">Transferase</keyword>
<dbReference type="EMBL" id="WTYE01000001">
    <property type="protein sequence ID" value="MXP34147.1"/>
    <property type="molecule type" value="Genomic_DNA"/>
</dbReference>
<dbReference type="PANTHER" id="PTHR43646:SF2">
    <property type="entry name" value="GLYCOSYLTRANSFERASE 2-LIKE DOMAIN-CONTAINING PROTEIN"/>
    <property type="match status" value="1"/>
</dbReference>
<dbReference type="GO" id="GO:0016757">
    <property type="term" value="F:glycosyltransferase activity"/>
    <property type="evidence" value="ECO:0007669"/>
    <property type="project" value="UniProtKB-KW"/>
</dbReference>
<dbReference type="Proteomes" id="UP000446786">
    <property type="component" value="Unassembled WGS sequence"/>
</dbReference>
<dbReference type="Gene3D" id="3.90.550.10">
    <property type="entry name" value="Spore Coat Polysaccharide Biosynthesis Protein SpsA, Chain A"/>
    <property type="match status" value="1"/>
</dbReference>
<keyword evidence="5" id="KW-0472">Membrane</keyword>
<evidence type="ECO:0000256" key="2">
    <source>
        <dbReference type="ARBA" id="ARBA00022475"/>
    </source>
</evidence>
<dbReference type="Pfam" id="PF00535">
    <property type="entry name" value="Glycos_transf_2"/>
    <property type="match status" value="1"/>
</dbReference>
<comment type="subcellular location">
    <subcellularLocation>
        <location evidence="1">Cell membrane</location>
    </subcellularLocation>
</comment>
<evidence type="ECO:0000256" key="5">
    <source>
        <dbReference type="ARBA" id="ARBA00023136"/>
    </source>
</evidence>
<evidence type="ECO:0000313" key="9">
    <source>
        <dbReference type="Proteomes" id="UP000446786"/>
    </source>
</evidence>
<keyword evidence="3" id="KW-0328">Glycosyltransferase</keyword>
<comment type="caution">
    <text evidence="8">The sequence shown here is derived from an EMBL/GenBank/DDBJ whole genome shotgun (WGS) entry which is preliminary data.</text>
</comment>
<dbReference type="AlphaFoldDB" id="A0A845AXZ5"/>
<evidence type="ECO:0000313" key="7">
    <source>
        <dbReference type="EMBL" id="MXP31387.1"/>
    </source>
</evidence>
<name>A0A845AXZ5_9SPHN</name>
<protein>
    <submittedName>
        <fullName evidence="8">Glycosyltransferase</fullName>
    </submittedName>
</protein>
<gene>
    <name evidence="7" type="ORF">GRI94_06060</name>
    <name evidence="8" type="ORF">GRI94_20150</name>
</gene>
<organism evidence="8 9">
    <name type="scientific">Parerythrobacter jejuensis</name>
    <dbReference type="NCBI Taxonomy" id="795812"/>
    <lineage>
        <taxon>Bacteria</taxon>
        <taxon>Pseudomonadati</taxon>
        <taxon>Pseudomonadota</taxon>
        <taxon>Alphaproteobacteria</taxon>
        <taxon>Sphingomonadales</taxon>
        <taxon>Erythrobacteraceae</taxon>
        <taxon>Parerythrobacter</taxon>
    </lineage>
</organism>
<dbReference type="RefSeq" id="WP_160778836.1">
    <property type="nucleotide sequence ID" value="NZ_BAAAZF010000001.1"/>
</dbReference>
<evidence type="ECO:0000259" key="6">
    <source>
        <dbReference type="Pfam" id="PF00535"/>
    </source>
</evidence>